<dbReference type="PROSITE" id="PS51996">
    <property type="entry name" value="TR_MART"/>
    <property type="match status" value="1"/>
</dbReference>
<proteinExistence type="predicted"/>
<reference evidence="5" key="1">
    <citation type="journal article" date="2015" name="PLoS Genet.">
        <title>Genome Sequence and Transcriptome Analyses of Chrysochromulina tobin: Metabolic Tools for Enhanced Algal Fitness in the Prominent Order Prymnesiales (Haptophyceae).</title>
        <authorList>
            <person name="Hovde B.T."/>
            <person name="Deodato C.R."/>
            <person name="Hunsperger H.M."/>
            <person name="Ryken S.A."/>
            <person name="Yost W."/>
            <person name="Jha R.K."/>
            <person name="Patterson J."/>
            <person name="Monnat R.J. Jr."/>
            <person name="Barlow S.B."/>
            <person name="Starkenburg S.R."/>
            <person name="Cattolico R.A."/>
        </authorList>
    </citation>
    <scope>NUCLEOTIDE SEQUENCE</scope>
    <source>
        <strain evidence="5">CCMP291</strain>
    </source>
</reference>
<dbReference type="GO" id="GO:0005576">
    <property type="term" value="C:extracellular region"/>
    <property type="evidence" value="ECO:0007669"/>
    <property type="project" value="InterPro"/>
</dbReference>
<dbReference type="Pfam" id="PF03496">
    <property type="entry name" value="ADPrib_exo_Tox"/>
    <property type="match status" value="1"/>
</dbReference>
<accession>A0A0M0JWC6</accession>
<comment type="caution">
    <text evidence="4">The sequence shown here is derived from an EMBL/GenBank/DDBJ whole genome shotgun (WGS) entry which is preliminary data.</text>
</comment>
<gene>
    <name evidence="4" type="ORF">Ctob_013734</name>
</gene>
<dbReference type="Proteomes" id="UP000037460">
    <property type="component" value="Unassembled WGS sequence"/>
</dbReference>
<organism evidence="4 5">
    <name type="scientific">Chrysochromulina tobinii</name>
    <dbReference type="NCBI Taxonomy" id="1460289"/>
    <lineage>
        <taxon>Eukaryota</taxon>
        <taxon>Haptista</taxon>
        <taxon>Haptophyta</taxon>
        <taxon>Prymnesiophyceae</taxon>
        <taxon>Prymnesiales</taxon>
        <taxon>Chrysochromulinaceae</taxon>
        <taxon>Chrysochromulina</taxon>
    </lineage>
</organism>
<dbReference type="InterPro" id="IPR003540">
    <property type="entry name" value="ADP-ribosyltransferase"/>
</dbReference>
<keyword evidence="5" id="KW-1185">Reference proteome</keyword>
<feature type="region of interest" description="Disordered" evidence="2">
    <location>
        <begin position="24"/>
        <end position="45"/>
    </location>
</feature>
<evidence type="ECO:0000256" key="1">
    <source>
        <dbReference type="SAM" id="Coils"/>
    </source>
</evidence>
<feature type="coiled-coil region" evidence="1">
    <location>
        <begin position="180"/>
        <end position="258"/>
    </location>
</feature>
<dbReference type="EMBL" id="JWZX01002141">
    <property type="protein sequence ID" value="KOO30860.1"/>
    <property type="molecule type" value="Genomic_DNA"/>
</dbReference>
<keyword evidence="1" id="KW-0175">Coiled coil</keyword>
<sequence length="925" mass="101179">MSDYLVHSRAVELERVPKALLAHQQRLQKRKQQPSSPSKMSVVMSNESSAPGMSVVGLSLKVSGDAASFNSVVEAQIAQAIAQEAGVDPSAVEVGVTAASVINSNIDVSIHTPKATADSVQSTMANAVSSVLSATVMLTSAKGVSITVLAVTKPPTVTPVPVTAVEDASTAPESRPHPSSQLLDAQRQQLLEEMEKEKARQLKAFKEQSRMLEEQMLQMQAEKERQEREAKAQLVLKEAEAKKAMAELEKAKERDKRRLAEELYITQQQLLQSNLSKAQEGVPVILDRYVENNPAGFDLKYGTLNEFRGGLHGLLGEDMPARGDVLSAMEADHVQFADCDTTFEVYNYGTVTTSRFEFYFVVDPSSTRLKMLGIDEWPVDVKLKAAGRQCRKAESVRSFREARARIATELEEAGSAPLTVEEFFATRLYTGPMYMKYNGTLRGILPDSPPFFQIAFQRLCQGNNYAATIHTINAALVKLSTLQKVQKVYRGLAGKLPKPFRVEDKFAARGGVELGFMSTTTNKKVAAEYAAAAPGSLLIELEQGLLDRGAEVAWLSEYPGEAEVCFPPLTALGVHTTKVQGSILVVCVRPSLCSRPLAMKGSTELMSPKLVAQLDVALAVVGDHLTIAIRRLTRYVAIVQRTPIADKQTAVLPPVLKYGISRVELVPKRTRTVVAIFDACLDIDLAEVGDVRGEREAVINSLEDVLRTGAAIYDELAHGEIAITPTVEQAGASYWARLYFDRLLPLVDRRLRAHVRVSALVDIRDQSMSVTAVVAYKIMSATLCLLEGAPGQNALPSLKMDVLSSWDSVRAVLDPEALLKALTNFDLAAVSRKRWKDVEGLLADLTARDAEKGSNAGPLTALFRWIKIQGLCAEMLAAMKMRDITARNSNQIAAIATIPDEEVAVIRRRTSNLDMPERRLNLDMP</sequence>
<protein>
    <recommendedName>
        <fullName evidence="3">ADP ribosyltransferase domain-containing protein</fullName>
    </recommendedName>
</protein>
<dbReference type="AlphaFoldDB" id="A0A0M0JWC6"/>
<evidence type="ECO:0000259" key="3">
    <source>
        <dbReference type="Pfam" id="PF03496"/>
    </source>
</evidence>
<evidence type="ECO:0000313" key="4">
    <source>
        <dbReference type="EMBL" id="KOO30860.1"/>
    </source>
</evidence>
<evidence type="ECO:0000256" key="2">
    <source>
        <dbReference type="SAM" id="MobiDB-lite"/>
    </source>
</evidence>
<dbReference type="OrthoDB" id="423533at2759"/>
<feature type="compositionally biased region" description="Low complexity" evidence="2">
    <location>
        <begin position="33"/>
        <end position="45"/>
    </location>
</feature>
<dbReference type="Gene3D" id="3.90.176.10">
    <property type="entry name" value="Toxin ADP-ribosyltransferase, Chain A, domain 1"/>
    <property type="match status" value="1"/>
</dbReference>
<name>A0A0M0JWC6_9EUKA</name>
<dbReference type="SUPFAM" id="SSF56399">
    <property type="entry name" value="ADP-ribosylation"/>
    <property type="match status" value="1"/>
</dbReference>
<feature type="domain" description="ADP ribosyltransferase" evidence="3">
    <location>
        <begin position="418"/>
        <end position="576"/>
    </location>
</feature>
<evidence type="ECO:0000313" key="5">
    <source>
        <dbReference type="Proteomes" id="UP000037460"/>
    </source>
</evidence>